<dbReference type="InterPro" id="IPR050148">
    <property type="entry name" value="Terpene_synthase-like"/>
</dbReference>
<dbReference type="Gene3D" id="1.50.10.20">
    <property type="match status" value="1"/>
</dbReference>
<dbReference type="OrthoDB" id="2343925at2759"/>
<evidence type="ECO:0000313" key="5">
    <source>
        <dbReference type="EMBL" id="KNG80405.1"/>
    </source>
</evidence>
<gene>
    <name evidence="5" type="ORF">ANOM_011571</name>
</gene>
<dbReference type="PANTHER" id="PTHR31739">
    <property type="entry name" value="ENT-COPALYL DIPHOSPHATE SYNTHASE, CHLOROPLASTIC"/>
    <property type="match status" value="1"/>
</dbReference>
<accession>A0A0L1IMA5</accession>
<proteinExistence type="predicted"/>
<dbReference type="InterPro" id="IPR008930">
    <property type="entry name" value="Terpenoid_cyclase/PrenylTrfase"/>
</dbReference>
<dbReference type="FunFam" id="1.50.10.20:FF:000037">
    <property type="entry name" value="Terpene synthase family protein"/>
    <property type="match status" value="1"/>
</dbReference>
<dbReference type="GO" id="GO:0010333">
    <property type="term" value="F:terpene synthase activity"/>
    <property type="evidence" value="ECO:0007669"/>
    <property type="project" value="InterPro"/>
</dbReference>
<dbReference type="GeneID" id="26813375"/>
<keyword evidence="6" id="KW-1185">Reference proteome</keyword>
<evidence type="ECO:0000256" key="3">
    <source>
        <dbReference type="ARBA" id="ARBA00022842"/>
    </source>
</evidence>
<comment type="cofactor">
    <cofactor evidence="1">
        <name>Mg(2+)</name>
        <dbReference type="ChEBI" id="CHEBI:18420"/>
    </cofactor>
</comment>
<dbReference type="RefSeq" id="XP_015401328.1">
    <property type="nucleotide sequence ID" value="XM_015556827.1"/>
</dbReference>
<evidence type="ECO:0000313" key="6">
    <source>
        <dbReference type="Proteomes" id="UP000037505"/>
    </source>
</evidence>
<dbReference type="STRING" id="1509407.A0A0L1IMA5"/>
<organism evidence="5 6">
    <name type="scientific">Aspergillus nomiae NRRL (strain ATCC 15546 / NRRL 13137 / CBS 260.88 / M93)</name>
    <dbReference type="NCBI Taxonomy" id="1509407"/>
    <lineage>
        <taxon>Eukaryota</taxon>
        <taxon>Fungi</taxon>
        <taxon>Dikarya</taxon>
        <taxon>Ascomycota</taxon>
        <taxon>Pezizomycotina</taxon>
        <taxon>Eurotiomycetes</taxon>
        <taxon>Eurotiomycetidae</taxon>
        <taxon>Eurotiales</taxon>
        <taxon>Aspergillaceae</taxon>
        <taxon>Aspergillus</taxon>
        <taxon>Aspergillus subgen. Circumdati</taxon>
    </lineage>
</organism>
<dbReference type="EMBL" id="JNOM01000613">
    <property type="protein sequence ID" value="KNG80405.1"/>
    <property type="molecule type" value="Genomic_DNA"/>
</dbReference>
<dbReference type="Proteomes" id="UP000037505">
    <property type="component" value="Unassembled WGS sequence"/>
</dbReference>
<dbReference type="AlphaFoldDB" id="A0A0L1IMA5"/>
<keyword evidence="4" id="KW-0456">Lyase</keyword>
<sequence>MIGDPVSVIIDTRERSLLESFNKSYHSSYGLGTMSGNIYDTAWIAMVRKPIYGKSVWAFPVAFKALLEQQNPCGSWGGTSSKLDSITSTLAGLLALQKHAGDACEISPHDLTSRILKAKEFLNTALEGLNDLLLNCILPVGLELRIPALLDLLEAEGHIFHFDRTYLTKVQLKKLSKINLDTIFSGPQSSLLHSLEALVGKIDFKGLARYKVLGSMLASPSATAAYLMYNPVWDDEAEEYIQCAISNGAGHGSGLVAAGYPTTVFEWAWVITNLMRHGIEPSSRLKEVGKQIESEIKLHGVVGFVPKACPDADDTAKSLAALALQGAHYSPQELIDRFERESYFTTYLYETHTSISTNANVLTALVLVSNDGRYQPQIEKCIRYLCEAWFHCDRMVKDKWNISPYYPTMLMCEALMSYIQRWSEGALPALPDDLMKFSVPITLFQSLIRTLRTQNPDGSWGSSDSAEETAYALLILKSVASFSFTDMISAEVKNAMSKGIQFILSKGQRSDIDDQLWLDKTLYSIPTVSDSYIMAAVKTEDTVANLAEIPLKLVDMSTTVIEKMTQYFSRLPSQIETPKWVIQASVIEAMLFNYRLKALDVFSTQKALGEKYIKFAACFWTLANNSSPEYLMSTWTIYSMVELSIGIFQEDELMEKSLTNLPDCATGIIADYIDSLCNETAACEDNSLGESSYGKSLSNIDEETLTRLENIQKNIGVWFRFVLSDNLKGTPSSYEKHDLQQELRMAILAAMQQAKAYRPLNSSLTHSDAEGVTISTGQTFCTWLHTSAVHDVKSGLVSKSLICKIGDGRDVFPTAKEKYLAEKLWRQISIEGRLWNDVGSIERDRLASNLNSVNFPEFSLPQSLKLDGDVKTQLIKLAEYEHKCTLAYLDDLAQILENSGRRRLSLYLQMYYLCCTIYSETCVKYAFGSTTAT</sequence>
<comment type="caution">
    <text evidence="5">The sequence shown here is derived from an EMBL/GenBank/DDBJ whole genome shotgun (WGS) entry which is preliminary data.</text>
</comment>
<dbReference type="PANTHER" id="PTHR31739:SF18">
    <property type="entry name" value="TERPENE SYNTHASE FAMILY PROTEIN (AFU_ORTHOLOGUE AFUA_5G15060)"/>
    <property type="match status" value="1"/>
</dbReference>
<name>A0A0L1IMA5_ASPN3</name>
<keyword evidence="3" id="KW-0460">Magnesium</keyword>
<dbReference type="GO" id="GO:0016102">
    <property type="term" value="P:diterpenoid biosynthetic process"/>
    <property type="evidence" value="ECO:0007669"/>
    <property type="project" value="TreeGrafter"/>
</dbReference>
<keyword evidence="2" id="KW-0479">Metal-binding</keyword>
<evidence type="ECO:0000256" key="2">
    <source>
        <dbReference type="ARBA" id="ARBA00022723"/>
    </source>
</evidence>
<evidence type="ECO:0000256" key="4">
    <source>
        <dbReference type="ARBA" id="ARBA00023239"/>
    </source>
</evidence>
<dbReference type="GO" id="GO:0000287">
    <property type="term" value="F:magnesium ion binding"/>
    <property type="evidence" value="ECO:0007669"/>
    <property type="project" value="TreeGrafter"/>
</dbReference>
<dbReference type="PIRSF" id="PIRSF036498">
    <property type="entry name" value="Ent-kaurene_synthase_fungi"/>
    <property type="match status" value="1"/>
</dbReference>
<reference evidence="5 6" key="1">
    <citation type="submission" date="2014-06" db="EMBL/GenBank/DDBJ databases">
        <title>The Genome of the Aflatoxigenic Filamentous Fungus Aspergillus nomius.</title>
        <authorList>
            <person name="Moore M.G."/>
            <person name="Shannon B.M."/>
            <person name="Brian M.M."/>
        </authorList>
    </citation>
    <scope>NUCLEOTIDE SEQUENCE [LARGE SCALE GENOMIC DNA]</scope>
    <source>
        <strain evidence="5 6">NRRL 13137</strain>
    </source>
</reference>
<evidence type="ECO:0000256" key="1">
    <source>
        <dbReference type="ARBA" id="ARBA00001946"/>
    </source>
</evidence>
<protein>
    <submittedName>
        <fullName evidence="5">Terpene synthase family protein</fullName>
    </submittedName>
</protein>
<dbReference type="SUPFAM" id="SSF48239">
    <property type="entry name" value="Terpenoid cyclases/Protein prenyltransferases"/>
    <property type="match status" value="1"/>
</dbReference>
<dbReference type="Gene3D" id="1.50.10.160">
    <property type="match status" value="1"/>
</dbReference>
<dbReference type="InterPro" id="IPR017057">
    <property type="entry name" value="Ent-kaurene_synthase_fun"/>
</dbReference>